<proteinExistence type="predicted"/>
<reference evidence="2 3" key="1">
    <citation type="submission" date="2019-03" db="EMBL/GenBank/DDBJ databases">
        <title>First draft genome of Liparis tanakae, snailfish: a comprehensive survey of snailfish specific genes.</title>
        <authorList>
            <person name="Kim W."/>
            <person name="Song I."/>
            <person name="Jeong J.-H."/>
            <person name="Kim D."/>
            <person name="Kim S."/>
            <person name="Ryu S."/>
            <person name="Song J.Y."/>
            <person name="Lee S.K."/>
        </authorList>
    </citation>
    <scope>NUCLEOTIDE SEQUENCE [LARGE SCALE GENOMIC DNA]</scope>
    <source>
        <tissue evidence="2">Muscle</tissue>
    </source>
</reference>
<evidence type="ECO:0000313" key="2">
    <source>
        <dbReference type="EMBL" id="TNN70263.1"/>
    </source>
</evidence>
<evidence type="ECO:0000313" key="3">
    <source>
        <dbReference type="Proteomes" id="UP000314294"/>
    </source>
</evidence>
<gene>
    <name evidence="2" type="ORF">EYF80_019477</name>
</gene>
<keyword evidence="3" id="KW-1185">Reference proteome</keyword>
<organism evidence="2 3">
    <name type="scientific">Liparis tanakae</name>
    <name type="common">Tanaka's snailfish</name>
    <dbReference type="NCBI Taxonomy" id="230148"/>
    <lineage>
        <taxon>Eukaryota</taxon>
        <taxon>Metazoa</taxon>
        <taxon>Chordata</taxon>
        <taxon>Craniata</taxon>
        <taxon>Vertebrata</taxon>
        <taxon>Euteleostomi</taxon>
        <taxon>Actinopterygii</taxon>
        <taxon>Neopterygii</taxon>
        <taxon>Teleostei</taxon>
        <taxon>Neoteleostei</taxon>
        <taxon>Acanthomorphata</taxon>
        <taxon>Eupercaria</taxon>
        <taxon>Perciformes</taxon>
        <taxon>Cottioidei</taxon>
        <taxon>Cottales</taxon>
        <taxon>Liparidae</taxon>
        <taxon>Liparis</taxon>
    </lineage>
</organism>
<accession>A0A4Z2HZ56</accession>
<evidence type="ECO:0000256" key="1">
    <source>
        <dbReference type="SAM" id="MobiDB-lite"/>
    </source>
</evidence>
<feature type="compositionally biased region" description="Basic and acidic residues" evidence="1">
    <location>
        <begin position="10"/>
        <end position="23"/>
    </location>
</feature>
<dbReference type="EMBL" id="SRLO01000165">
    <property type="protein sequence ID" value="TNN70263.1"/>
    <property type="molecule type" value="Genomic_DNA"/>
</dbReference>
<dbReference type="Proteomes" id="UP000314294">
    <property type="component" value="Unassembled WGS sequence"/>
</dbReference>
<sequence length="104" mass="11249">MLVSNLQAGSDERREQIDTDHVSKIPEEAAVWPTAKTEANESAAPLWTDVTRYPASDQRKLSRPVAVVGVKGLKSILTLFDSALVALVHACPACCLVHAVMSHQ</sequence>
<dbReference type="AlphaFoldDB" id="A0A4Z2HZ56"/>
<name>A0A4Z2HZ56_9TELE</name>
<protein>
    <submittedName>
        <fullName evidence="2">Uncharacterized protein</fullName>
    </submittedName>
</protein>
<feature type="region of interest" description="Disordered" evidence="1">
    <location>
        <begin position="1"/>
        <end position="23"/>
    </location>
</feature>
<comment type="caution">
    <text evidence="2">The sequence shown here is derived from an EMBL/GenBank/DDBJ whole genome shotgun (WGS) entry which is preliminary data.</text>
</comment>